<dbReference type="OrthoDB" id="2043637at2"/>
<reference evidence="2" key="1">
    <citation type="submission" date="2016-10" db="EMBL/GenBank/DDBJ databases">
        <authorList>
            <person name="Varghese N."/>
            <person name="Submissions S."/>
        </authorList>
    </citation>
    <scope>NUCLEOTIDE SEQUENCE [LARGE SCALE GENOMIC DNA]</scope>
    <source>
        <strain evidence="2">DSM 19181</strain>
    </source>
</reference>
<evidence type="ECO:0008006" key="3">
    <source>
        <dbReference type="Google" id="ProtNLM"/>
    </source>
</evidence>
<dbReference type="Gene3D" id="1.10.10.10">
    <property type="entry name" value="Winged helix-like DNA-binding domain superfamily/Winged helix DNA-binding domain"/>
    <property type="match status" value="1"/>
</dbReference>
<evidence type="ECO:0000313" key="2">
    <source>
        <dbReference type="Proteomes" id="UP000199433"/>
    </source>
</evidence>
<name>A0A1G8VDD9_9LACT</name>
<evidence type="ECO:0000313" key="1">
    <source>
        <dbReference type="EMBL" id="SDJ63907.1"/>
    </source>
</evidence>
<keyword evidence="2" id="KW-1185">Reference proteome</keyword>
<accession>A0A1G8VDD9</accession>
<dbReference type="SUPFAM" id="SSF88659">
    <property type="entry name" value="Sigma3 and sigma4 domains of RNA polymerase sigma factors"/>
    <property type="match status" value="1"/>
</dbReference>
<proteinExistence type="predicted"/>
<protein>
    <recommendedName>
        <fullName evidence="3">RNA polymerase sigma factor, sigma-70 family</fullName>
    </recommendedName>
</protein>
<dbReference type="STRING" id="426701.SAMN04488098_1001130"/>
<organism evidence="1 2">
    <name type="scientific">Alkalibacterium thalassium</name>
    <dbReference type="NCBI Taxonomy" id="426701"/>
    <lineage>
        <taxon>Bacteria</taxon>
        <taxon>Bacillati</taxon>
        <taxon>Bacillota</taxon>
        <taxon>Bacilli</taxon>
        <taxon>Lactobacillales</taxon>
        <taxon>Carnobacteriaceae</taxon>
        <taxon>Alkalibacterium</taxon>
    </lineage>
</organism>
<dbReference type="EMBL" id="FNFK01000001">
    <property type="protein sequence ID" value="SDJ63907.1"/>
    <property type="molecule type" value="Genomic_DNA"/>
</dbReference>
<dbReference type="RefSeq" id="WP_091264213.1">
    <property type="nucleotide sequence ID" value="NZ_FNFK01000001.1"/>
</dbReference>
<dbReference type="InterPro" id="IPR036388">
    <property type="entry name" value="WH-like_DNA-bd_sf"/>
</dbReference>
<gene>
    <name evidence="1" type="ORF">SAMN04488098_1001130</name>
</gene>
<dbReference type="AlphaFoldDB" id="A0A1G8VDD9"/>
<dbReference type="Proteomes" id="UP000199433">
    <property type="component" value="Unassembled WGS sequence"/>
</dbReference>
<sequence>MSINENQSQPKNKDFYDGAWHLTIEDQVIEVTEEVYRAYKQPLWAEKKRQEREKRCIISDGKGGTKRCTRNCRECDLERAEKGLPLIDRTGSVLSLDKFSDDGFDVPDSINIDELVEDKLLLEELFAALDELDPENRRIAELFSIGKTEREIAECIGCAQKTVNNRKLKLFSQLREVLKDWM</sequence>
<dbReference type="InterPro" id="IPR013324">
    <property type="entry name" value="RNA_pol_sigma_r3/r4-like"/>
</dbReference>